<name>A0A095VTF6_9GAMM</name>
<protein>
    <submittedName>
        <fullName evidence="1">General secretion pathway protein K</fullName>
    </submittedName>
</protein>
<dbReference type="HOGENOM" id="CLU_090979_0_0_6"/>
<gene>
    <name evidence="1" type="ORF">HRUBRA_00620</name>
</gene>
<dbReference type="eggNOG" id="COG3156">
    <property type="taxonomic scope" value="Bacteria"/>
</dbReference>
<evidence type="ECO:0000313" key="1">
    <source>
        <dbReference type="EMBL" id="KGE04742.1"/>
    </source>
</evidence>
<accession>A0A095VTF6</accession>
<keyword evidence="2" id="KW-1185">Reference proteome</keyword>
<reference evidence="1 2" key="1">
    <citation type="journal article" date="2014" name="Genome Announc.">
        <title>Genome Sequence of Gammaproteobacterial Pseudohaliea rubra Type Strain DSM 19751, Isolated from Coastal Seawater of the Mediterranean Sea.</title>
        <authorList>
            <person name="Spring S."/>
            <person name="Fiebig A."/>
            <person name="Riedel T."/>
            <person name="Goker M."/>
            <person name="Klenk H.P."/>
        </authorList>
    </citation>
    <scope>NUCLEOTIDE SEQUENCE [LARGE SCALE GENOMIC DNA]</scope>
    <source>
        <strain evidence="1 2">DSM 19751</strain>
    </source>
</reference>
<comment type="caution">
    <text evidence="1">The sequence shown here is derived from an EMBL/GenBank/DDBJ whole genome shotgun (WGS) entry which is preliminary data.</text>
</comment>
<dbReference type="AlphaFoldDB" id="A0A095VTF6"/>
<dbReference type="STRING" id="1265313.HRUBRA_00620"/>
<organism evidence="1 2">
    <name type="scientific">Pseudohaliea rubra DSM 19751</name>
    <dbReference type="NCBI Taxonomy" id="1265313"/>
    <lineage>
        <taxon>Bacteria</taxon>
        <taxon>Pseudomonadati</taxon>
        <taxon>Pseudomonadota</taxon>
        <taxon>Gammaproteobacteria</taxon>
        <taxon>Cellvibrionales</taxon>
        <taxon>Halieaceae</taxon>
        <taxon>Pseudohaliea</taxon>
    </lineage>
</organism>
<sequence>MALAVVVWFIAGMSLLVAGIVSRATVDARLAQAHLARAQAEAAGDGAINLLLADLLEGQFAASGDAPVGSYRLGEWRVRVLAMPTAALVDLNAAPAQQLARLFRDYGKTAGDAAPALAASVVEWRRTGGQQPPRSVRFDVVEDLLQVEGMTRTRLDDIRHMVTASGGATGRAPRLEWVAARSPEMIAREGLPETGSAGRRGAGGRGATSYRIDALVELGGRHWLRRRWVELGAGRGSALPWSSRRVEPARVVGGAP</sequence>
<dbReference type="Proteomes" id="UP000029640">
    <property type="component" value="Unassembled WGS sequence"/>
</dbReference>
<proteinExistence type="predicted"/>
<dbReference type="EMBL" id="AUVB01000018">
    <property type="protein sequence ID" value="KGE04742.1"/>
    <property type="molecule type" value="Genomic_DNA"/>
</dbReference>
<evidence type="ECO:0000313" key="2">
    <source>
        <dbReference type="Proteomes" id="UP000029640"/>
    </source>
</evidence>
<dbReference type="InterPro" id="IPR010994">
    <property type="entry name" value="RuvA_2-like"/>
</dbReference>
<dbReference type="SUPFAM" id="SSF47781">
    <property type="entry name" value="RuvA domain 2-like"/>
    <property type="match status" value="1"/>
</dbReference>